<dbReference type="InterPro" id="IPR043732">
    <property type="entry name" value="DUF5675"/>
</dbReference>
<evidence type="ECO:0000313" key="2">
    <source>
        <dbReference type="EMBL" id="MFD2732439.1"/>
    </source>
</evidence>
<keyword evidence="3" id="KW-1185">Reference proteome</keyword>
<feature type="domain" description="DUF5675" evidence="1">
    <location>
        <begin position="6"/>
        <end position="132"/>
    </location>
</feature>
<gene>
    <name evidence="2" type="ORF">ACFSSE_12080</name>
</gene>
<comment type="caution">
    <text evidence="2">The sequence shown here is derived from an EMBL/GenBank/DDBJ whole genome shotgun (WGS) entry which is preliminary data.</text>
</comment>
<dbReference type="Pfam" id="PF18925">
    <property type="entry name" value="DUF5675"/>
    <property type="match status" value="1"/>
</dbReference>
<reference evidence="3" key="1">
    <citation type="journal article" date="2019" name="Int. J. Syst. Evol. Microbiol.">
        <title>The Global Catalogue of Microorganisms (GCM) 10K type strain sequencing project: providing services to taxonomists for standard genome sequencing and annotation.</title>
        <authorList>
            <consortium name="The Broad Institute Genomics Platform"/>
            <consortium name="The Broad Institute Genome Sequencing Center for Infectious Disease"/>
            <person name="Wu L."/>
            <person name="Ma J."/>
        </authorList>
    </citation>
    <scope>NUCLEOTIDE SEQUENCE [LARGE SCALE GENOMIC DNA]</scope>
    <source>
        <strain evidence="3">KCTC 42456</strain>
    </source>
</reference>
<dbReference type="RefSeq" id="WP_379040275.1">
    <property type="nucleotide sequence ID" value="NZ_JBHSKW010000001.1"/>
</dbReference>
<sequence length="158" mass="17849">MNKISIIRIRKGKLSTLSHLYINGLFACYLLEDQIAGIKIPGETCLPEGIYELGLNNTAGMNQHYKKRFPKFHEGMLEICGIANFKLVFFHVGNFHTDTKGCPLIGMTWQMIDGIYQVLQSALAYEKVYKALLYAYRNGLRKIEVINLIESDVSSIAA</sequence>
<protein>
    <submittedName>
        <fullName evidence="2">DUF5675 family protein</fullName>
    </submittedName>
</protein>
<dbReference type="Proteomes" id="UP001597546">
    <property type="component" value="Unassembled WGS sequence"/>
</dbReference>
<evidence type="ECO:0000313" key="3">
    <source>
        <dbReference type="Proteomes" id="UP001597546"/>
    </source>
</evidence>
<evidence type="ECO:0000259" key="1">
    <source>
        <dbReference type="Pfam" id="PF18925"/>
    </source>
</evidence>
<name>A0ABW5TTL2_9SPHI</name>
<accession>A0ABW5TTL2</accession>
<dbReference type="EMBL" id="JBHULV010000044">
    <property type="protein sequence ID" value="MFD2732439.1"/>
    <property type="molecule type" value="Genomic_DNA"/>
</dbReference>
<dbReference type="PROSITE" id="PS51257">
    <property type="entry name" value="PROKAR_LIPOPROTEIN"/>
    <property type="match status" value="1"/>
</dbReference>
<organism evidence="2 3">
    <name type="scientific">Pedobacter alpinus</name>
    <dbReference type="NCBI Taxonomy" id="1590643"/>
    <lineage>
        <taxon>Bacteria</taxon>
        <taxon>Pseudomonadati</taxon>
        <taxon>Bacteroidota</taxon>
        <taxon>Sphingobacteriia</taxon>
        <taxon>Sphingobacteriales</taxon>
        <taxon>Sphingobacteriaceae</taxon>
        <taxon>Pedobacter</taxon>
    </lineage>
</organism>
<proteinExistence type="predicted"/>